<reference evidence="2 3" key="1">
    <citation type="submission" date="2021-06" db="EMBL/GenBank/DDBJ databases">
        <authorList>
            <person name="Kallberg Y."/>
            <person name="Tangrot J."/>
            <person name="Rosling A."/>
        </authorList>
    </citation>
    <scope>NUCLEOTIDE SEQUENCE [LARGE SCALE GENOMIC DNA]</scope>
    <source>
        <strain evidence="2 3">120-4 pot B 10/14</strain>
    </source>
</reference>
<feature type="compositionally biased region" description="Acidic residues" evidence="1">
    <location>
        <begin position="134"/>
        <end position="145"/>
    </location>
</feature>
<dbReference type="EMBL" id="CAJVQB010032316">
    <property type="protein sequence ID" value="CAG8818158.1"/>
    <property type="molecule type" value="Genomic_DNA"/>
</dbReference>
<gene>
    <name evidence="2" type="ORF">GMARGA_LOCUS26986</name>
</gene>
<dbReference type="Proteomes" id="UP000789901">
    <property type="component" value="Unassembled WGS sequence"/>
</dbReference>
<evidence type="ECO:0000313" key="2">
    <source>
        <dbReference type="EMBL" id="CAG8818158.1"/>
    </source>
</evidence>
<organism evidence="2 3">
    <name type="scientific">Gigaspora margarita</name>
    <dbReference type="NCBI Taxonomy" id="4874"/>
    <lineage>
        <taxon>Eukaryota</taxon>
        <taxon>Fungi</taxon>
        <taxon>Fungi incertae sedis</taxon>
        <taxon>Mucoromycota</taxon>
        <taxon>Glomeromycotina</taxon>
        <taxon>Glomeromycetes</taxon>
        <taxon>Diversisporales</taxon>
        <taxon>Gigasporaceae</taxon>
        <taxon>Gigaspora</taxon>
    </lineage>
</organism>
<name>A0ABN7W6C7_GIGMA</name>
<sequence length="157" mass="18567">MTKMKNNLHLFYNRGFNFETSFLLTKGESIRVRRSQRQKPNVNYREKRQYIKKQLDINLNNLDTTYISNEGSVVNEPENSSYFCKICENYFFNKECLCGSKVSDHVSKYITKQNGFVTEDKVEFSDEEMQLVIDDSSDEEFPDPEEVFKSFTEKSKN</sequence>
<comment type="caution">
    <text evidence="2">The sequence shown here is derived from an EMBL/GenBank/DDBJ whole genome shotgun (WGS) entry which is preliminary data.</text>
</comment>
<protein>
    <submittedName>
        <fullName evidence="2">10077_t:CDS:1</fullName>
    </submittedName>
</protein>
<feature type="non-terminal residue" evidence="2">
    <location>
        <position position="157"/>
    </location>
</feature>
<evidence type="ECO:0000256" key="1">
    <source>
        <dbReference type="SAM" id="MobiDB-lite"/>
    </source>
</evidence>
<accession>A0ABN7W6C7</accession>
<feature type="compositionally biased region" description="Basic and acidic residues" evidence="1">
    <location>
        <begin position="146"/>
        <end position="157"/>
    </location>
</feature>
<feature type="region of interest" description="Disordered" evidence="1">
    <location>
        <begin position="134"/>
        <end position="157"/>
    </location>
</feature>
<proteinExistence type="predicted"/>
<keyword evidence="3" id="KW-1185">Reference proteome</keyword>
<evidence type="ECO:0000313" key="3">
    <source>
        <dbReference type="Proteomes" id="UP000789901"/>
    </source>
</evidence>